<feature type="chain" id="PRO_5012807175" evidence="1">
    <location>
        <begin position="19"/>
        <end position="101"/>
    </location>
</feature>
<reference evidence="2 3" key="1">
    <citation type="submission" date="2017-07" db="EMBL/GenBank/DDBJ databases">
        <title>Phylogenetic study on the rhizospheric bacterium Ochrobactrum sp. A44.</title>
        <authorList>
            <person name="Krzyzanowska D.M."/>
            <person name="Ossowicki A."/>
            <person name="Rajewska M."/>
            <person name="Maciag T."/>
            <person name="Kaczynski Z."/>
            <person name="Czerwicka M."/>
            <person name="Jafra S."/>
        </authorList>
    </citation>
    <scope>NUCLEOTIDE SEQUENCE [LARGE SCALE GENOMIC DNA]</scope>
    <source>
        <strain evidence="2 3">PR17</strain>
    </source>
</reference>
<evidence type="ECO:0000256" key="1">
    <source>
        <dbReference type="SAM" id="SignalP"/>
    </source>
</evidence>
<dbReference type="OrthoDB" id="7433579at2"/>
<dbReference type="EMBL" id="NNRK01000022">
    <property type="protein sequence ID" value="OYR16717.1"/>
    <property type="molecule type" value="Genomic_DNA"/>
</dbReference>
<proteinExistence type="predicted"/>
<sequence>MFKLLLISAALMSSSAYSQTIVDKVSDLDAALANQIAADVSENFSDPLSTQIRRLKKSTTHDDSICGQVNTKNQYGGYIGFKSFRYITDRRRIYFDNTGCD</sequence>
<keyword evidence="3" id="KW-1185">Reference proteome</keyword>
<gene>
    <name evidence="2" type="ORF">CEV32_4351</name>
</gene>
<name>A0A256FPF8_9HYPH</name>
<protein>
    <submittedName>
        <fullName evidence="2">Uncharacterized protein</fullName>
    </submittedName>
</protein>
<comment type="caution">
    <text evidence="2">The sequence shown here is derived from an EMBL/GenBank/DDBJ whole genome shotgun (WGS) entry which is preliminary data.</text>
</comment>
<organism evidence="2 3">
    <name type="scientific">Brucella rhizosphaerae</name>
    <dbReference type="NCBI Taxonomy" id="571254"/>
    <lineage>
        <taxon>Bacteria</taxon>
        <taxon>Pseudomonadati</taxon>
        <taxon>Pseudomonadota</taxon>
        <taxon>Alphaproteobacteria</taxon>
        <taxon>Hyphomicrobiales</taxon>
        <taxon>Brucellaceae</taxon>
        <taxon>Brucella/Ochrobactrum group</taxon>
        <taxon>Brucella</taxon>
    </lineage>
</organism>
<keyword evidence="1" id="KW-0732">Signal</keyword>
<dbReference type="AlphaFoldDB" id="A0A256FPF8"/>
<feature type="signal peptide" evidence="1">
    <location>
        <begin position="1"/>
        <end position="18"/>
    </location>
</feature>
<evidence type="ECO:0000313" key="3">
    <source>
        <dbReference type="Proteomes" id="UP000216345"/>
    </source>
</evidence>
<dbReference type="Proteomes" id="UP000216345">
    <property type="component" value="Unassembled WGS sequence"/>
</dbReference>
<dbReference type="RefSeq" id="WP_094575365.1">
    <property type="nucleotide sequence ID" value="NZ_JBHEEL010000009.1"/>
</dbReference>
<evidence type="ECO:0000313" key="2">
    <source>
        <dbReference type="EMBL" id="OYR16717.1"/>
    </source>
</evidence>
<accession>A0A256FPF8</accession>